<evidence type="ECO:0000256" key="1">
    <source>
        <dbReference type="SAM" id="MobiDB-lite"/>
    </source>
</evidence>
<dbReference type="PANTHER" id="PTHR46825">
    <property type="entry name" value="D-ALANYL-D-ALANINE-CARBOXYPEPTIDASE/ENDOPEPTIDASE AMPH"/>
    <property type="match status" value="1"/>
</dbReference>
<evidence type="ECO:0000313" key="5">
    <source>
        <dbReference type="Proteomes" id="UP000000851"/>
    </source>
</evidence>
<name>C7QHT2_CATAD</name>
<dbReference type="HOGENOM" id="CLU_020027_2_1_11"/>
<dbReference type="STRING" id="479433.Caci_2188"/>
<feature type="chain" id="PRO_5002981653" evidence="2">
    <location>
        <begin position="49"/>
        <end position="421"/>
    </location>
</feature>
<accession>C7QHT2</accession>
<dbReference type="Proteomes" id="UP000000851">
    <property type="component" value="Chromosome"/>
</dbReference>
<evidence type="ECO:0000313" key="4">
    <source>
        <dbReference type="EMBL" id="ACU71107.1"/>
    </source>
</evidence>
<dbReference type="EMBL" id="CP001700">
    <property type="protein sequence ID" value="ACU71107.1"/>
    <property type="molecule type" value="Genomic_DNA"/>
</dbReference>
<keyword evidence="5" id="KW-1185">Reference proteome</keyword>
<dbReference type="PANTHER" id="PTHR46825:SF7">
    <property type="entry name" value="D-ALANYL-D-ALANINE CARBOXYPEPTIDASE"/>
    <property type="match status" value="1"/>
</dbReference>
<dbReference type="AlphaFoldDB" id="C7QHT2"/>
<dbReference type="eggNOG" id="COG1680">
    <property type="taxonomic scope" value="Bacteria"/>
</dbReference>
<evidence type="ECO:0000256" key="2">
    <source>
        <dbReference type="SAM" id="SignalP"/>
    </source>
</evidence>
<protein>
    <submittedName>
        <fullName evidence="4">Beta-lactamase</fullName>
    </submittedName>
</protein>
<gene>
    <name evidence="4" type="ordered locus">Caci_2188</name>
</gene>
<feature type="domain" description="Beta-lactamase-related" evidence="3">
    <location>
        <begin position="77"/>
        <end position="397"/>
    </location>
</feature>
<dbReference type="Gene3D" id="3.40.710.10">
    <property type="entry name" value="DD-peptidase/beta-lactamase superfamily"/>
    <property type="match status" value="1"/>
</dbReference>
<organism evidence="4 5">
    <name type="scientific">Catenulispora acidiphila (strain DSM 44928 / JCM 14897 / NBRC 102108 / NRRL B-24433 / ID139908)</name>
    <dbReference type="NCBI Taxonomy" id="479433"/>
    <lineage>
        <taxon>Bacteria</taxon>
        <taxon>Bacillati</taxon>
        <taxon>Actinomycetota</taxon>
        <taxon>Actinomycetes</taxon>
        <taxon>Catenulisporales</taxon>
        <taxon>Catenulisporaceae</taxon>
        <taxon>Catenulispora</taxon>
    </lineage>
</organism>
<dbReference type="InterPro" id="IPR050491">
    <property type="entry name" value="AmpC-like"/>
</dbReference>
<reference evidence="4 5" key="1">
    <citation type="journal article" date="2009" name="Stand. Genomic Sci.">
        <title>Complete genome sequence of Catenulispora acidiphila type strain (ID 139908).</title>
        <authorList>
            <person name="Copeland A."/>
            <person name="Lapidus A."/>
            <person name="Glavina Del Rio T."/>
            <person name="Nolan M."/>
            <person name="Lucas S."/>
            <person name="Chen F."/>
            <person name="Tice H."/>
            <person name="Cheng J.F."/>
            <person name="Bruce D."/>
            <person name="Goodwin L."/>
            <person name="Pitluck S."/>
            <person name="Mikhailova N."/>
            <person name="Pati A."/>
            <person name="Ivanova N."/>
            <person name="Mavromatis K."/>
            <person name="Chen A."/>
            <person name="Palaniappan K."/>
            <person name="Chain P."/>
            <person name="Land M."/>
            <person name="Hauser L."/>
            <person name="Chang Y.J."/>
            <person name="Jeffries C.D."/>
            <person name="Chertkov O."/>
            <person name="Brettin T."/>
            <person name="Detter J.C."/>
            <person name="Han C."/>
            <person name="Ali Z."/>
            <person name="Tindall B.J."/>
            <person name="Goker M."/>
            <person name="Bristow J."/>
            <person name="Eisen J.A."/>
            <person name="Markowitz V."/>
            <person name="Hugenholtz P."/>
            <person name="Kyrpides N.C."/>
            <person name="Klenk H.P."/>
        </authorList>
    </citation>
    <scope>NUCLEOTIDE SEQUENCE [LARGE SCALE GENOMIC DNA]</scope>
    <source>
        <strain evidence="5">DSM 44928 / JCM 14897 / NBRC 102108 / NRRL B-24433 / ID139908</strain>
    </source>
</reference>
<sequence length="421" mass="44948" precursor="true">MSLLGDMTLSRTPRSSRTSRSSRTAALLGVAALAAAALVPVASTPAVASSDQGRACVSSPEPAQGAALQILKIAKADQQQFGLNSVILKVTKGRQNVLTKALGESMTGVPADTDMQFRTGSVGIAYMATILLQLAEKGIVDLDAPVAPLLPKVLQVKGADKITLRMLGNSTSGLHDYVIDPDFLAALEPHPFRYWTEDDVLAYPFHHDLWYAPGTNWSYSHANFVLEGEALEKITGVPLDQLLKQRVLQPLGLDHTFIDAKPPITDPVHAFTSERGTYEESTFWNPSWTTAHGAILTQNICDLATSARAIGTGRLLSPAWRQFQLNPGTVGLGDPSKCPPGICRLNTQAAHYGFGVQVVNTWVVQNPSFSGYFAVQAYLPSQDLSIAVNTTDGPTTTPNVNYAQTVATDIAAALAPAYPLG</sequence>
<dbReference type="InterPro" id="IPR001466">
    <property type="entry name" value="Beta-lactam-related"/>
</dbReference>
<proteinExistence type="predicted"/>
<dbReference type="FunCoup" id="C7QHT2">
    <property type="interactions" value="21"/>
</dbReference>
<evidence type="ECO:0000259" key="3">
    <source>
        <dbReference type="Pfam" id="PF00144"/>
    </source>
</evidence>
<feature type="compositionally biased region" description="Low complexity" evidence="1">
    <location>
        <begin position="10"/>
        <end position="22"/>
    </location>
</feature>
<feature type="region of interest" description="Disordered" evidence="1">
    <location>
        <begin position="1"/>
        <end position="22"/>
    </location>
</feature>
<dbReference type="KEGG" id="cai:Caci_2188"/>
<dbReference type="InterPro" id="IPR012338">
    <property type="entry name" value="Beta-lactam/transpept-like"/>
</dbReference>
<dbReference type="SUPFAM" id="SSF56601">
    <property type="entry name" value="beta-lactamase/transpeptidase-like"/>
    <property type="match status" value="1"/>
</dbReference>
<feature type="signal peptide" evidence="2">
    <location>
        <begin position="1"/>
        <end position="48"/>
    </location>
</feature>
<dbReference type="InParanoid" id="C7QHT2"/>
<dbReference type="Pfam" id="PF00144">
    <property type="entry name" value="Beta-lactamase"/>
    <property type="match status" value="1"/>
</dbReference>
<keyword evidence="2" id="KW-0732">Signal</keyword>